<gene>
    <name evidence="2" type="ORF">GLS_c15140</name>
</gene>
<organism evidence="2 3">
    <name type="scientific">Gluconobacter oxydans DSM 3504</name>
    <dbReference type="NCBI Taxonomy" id="1288313"/>
    <lineage>
        <taxon>Bacteria</taxon>
        <taxon>Pseudomonadati</taxon>
        <taxon>Pseudomonadota</taxon>
        <taxon>Alphaproteobacteria</taxon>
        <taxon>Acetobacterales</taxon>
        <taxon>Acetobacteraceae</taxon>
        <taxon>Gluconobacter</taxon>
    </lineage>
</organism>
<dbReference type="SUPFAM" id="SSF48371">
    <property type="entry name" value="ARM repeat"/>
    <property type="match status" value="1"/>
</dbReference>
<dbReference type="HOGENOM" id="CLU_331979_0_0_5"/>
<dbReference type="KEGG" id="goy:GLS_c15140"/>
<sequence>MPILYGTTVPGQMRDIEDTIKAGERNRDTMVLVSNYCASARVEKFGGTGMIEQATGLPIGHHGMRCDFAPEGGMACWDLRDAVIDFYDRNCISCQHRQPLRLPNLLEIIAERDRARAAREARDALDAELAAKALEARNAVRALLAPNLGAIALTLLDDIGLFDAHRTAENFERVTQSARLAPEHFTPELVVYVSELAKDQPWFAEAALIILDAVGADDAAIVTLATTILHRGHTVRSAVEKLLPRIHVVSADVIPDIVDSAINLADPDDRDFFHGGSEQRMSRDSAFLVALHQYFPSEVIAAIECMLLSGKRALVERAGRGLHALRGSNAKVAAPILRTLMSVYVRAPSLVSDLKDDDDRLPDLAKAMNDAFDALPQEVDRLLQSLYEGAPPSHRARVMMAYALAVRVGYNEPPVPATSPRHSLALPRLIWATTVERDDKVLEEVTSAFRAGSRGLELVVREQLDAFVGALFLLDDRLAELDAEKGQPGDDFLATMERRNRRSMMRGLIDEFVEWASKAAAGDNASVAKIVGMFDTIPDGRDNLRGALLGATKALSGDLAGLKLVLPHLYTALVGSSVLGRSYAATAVGELPYRSRTNIPDLLFEAFGALLWDQYVTVHKAAVNAFQRATLPEQFRPNAALAILNLIHYYRVQSNEDQFLAKCVRILSGMVDLFGEGNAKIRRYLIEVAMGIEPLFLSSDIQSLSYSLGSEPEFAKLAARMIPHLADRHNQSDAAMNLLGQVSPDGFRTSAQAFHDAAITVLNDDLKTSLGIVDAFLRTNMLDEADALVTALLENNGDTIRMRRRRTLLRWPQLALRFERAVSARDMDAIGETGRAWSEAAAVDTQDREDERERRARSGLPF</sequence>
<evidence type="ECO:0000313" key="2">
    <source>
        <dbReference type="EMBL" id="AHK71402.1"/>
    </source>
</evidence>
<proteinExistence type="predicted"/>
<evidence type="ECO:0000256" key="1">
    <source>
        <dbReference type="SAM" id="MobiDB-lite"/>
    </source>
</evidence>
<name>A0A067Z5Q3_GLUOY</name>
<feature type="region of interest" description="Disordered" evidence="1">
    <location>
        <begin position="838"/>
        <end position="862"/>
    </location>
</feature>
<accession>A0A067Z5Q3</accession>
<reference evidence="2 3" key="1">
    <citation type="journal article" date="2015" name="Appl. Microbiol. Biotechnol.">
        <title>The consequence of an additional NADH dehydrogenase paralog on the growth of Gluconobacter oxydans DSM3504.</title>
        <authorList>
            <person name="Kostner D."/>
            <person name="Luchterhand B."/>
            <person name="Junker A."/>
            <person name="Volland S."/>
            <person name="Daniel R."/>
            <person name="Buchs J."/>
            <person name="Liebl W."/>
            <person name="Ehrenreich A."/>
        </authorList>
    </citation>
    <scope>NUCLEOTIDE SEQUENCE [LARGE SCALE GENOMIC DNA]</scope>
    <source>
        <strain evidence="2">DSM 3504</strain>
    </source>
</reference>
<dbReference type="Proteomes" id="UP000031656">
    <property type="component" value="Chromosome"/>
</dbReference>
<feature type="compositionally biased region" description="Basic and acidic residues" evidence="1">
    <location>
        <begin position="845"/>
        <end position="856"/>
    </location>
</feature>
<dbReference type="AlphaFoldDB" id="A0A067Z5Q3"/>
<protein>
    <submittedName>
        <fullName evidence="2">Uncharacterized protein</fullName>
    </submittedName>
</protein>
<evidence type="ECO:0000313" key="3">
    <source>
        <dbReference type="Proteomes" id="UP000031656"/>
    </source>
</evidence>
<dbReference type="InterPro" id="IPR016024">
    <property type="entry name" value="ARM-type_fold"/>
</dbReference>
<dbReference type="EMBL" id="CP004373">
    <property type="protein sequence ID" value="AHK71402.1"/>
    <property type="molecule type" value="Genomic_DNA"/>
</dbReference>